<reference evidence="1 2" key="1">
    <citation type="submission" date="2015-10" db="EMBL/GenBank/DDBJ databases">
        <authorList>
            <person name="Ju K.-S."/>
            <person name="Doroghazi J.R."/>
            <person name="Metcalf W.W."/>
        </authorList>
    </citation>
    <scope>NUCLEOTIDE SEQUENCE [LARGE SCALE GENOMIC DNA]</scope>
    <source>
        <strain evidence="1 2">NRRL B-24793</strain>
    </source>
</reference>
<dbReference type="OMA" id="RMHRHEA"/>
<accession>A0A9X0I7Z8</accession>
<name>A0A9X0I7Z8_9ACTN</name>
<dbReference type="EMBL" id="LMWI01000001">
    <property type="protein sequence ID" value="KUJ48488.1"/>
    <property type="molecule type" value="Genomic_DNA"/>
</dbReference>
<proteinExistence type="predicted"/>
<dbReference type="Proteomes" id="UP000053246">
    <property type="component" value="Unassembled WGS sequence"/>
</dbReference>
<dbReference type="RefSeq" id="WP_013731791.1">
    <property type="nucleotide sequence ID" value="NZ_LMWI01000001.1"/>
</dbReference>
<gene>
    <name evidence="1" type="ORF">ADL17_05445</name>
</gene>
<evidence type="ECO:0000313" key="1">
    <source>
        <dbReference type="EMBL" id="KUJ48488.1"/>
    </source>
</evidence>
<evidence type="ECO:0000313" key="2">
    <source>
        <dbReference type="Proteomes" id="UP000053246"/>
    </source>
</evidence>
<keyword evidence="2" id="KW-1185">Reference proteome</keyword>
<evidence type="ECO:0008006" key="3">
    <source>
        <dbReference type="Google" id="ProtNLM"/>
    </source>
</evidence>
<dbReference type="SUPFAM" id="SSF56112">
    <property type="entry name" value="Protein kinase-like (PK-like)"/>
    <property type="match status" value="1"/>
</dbReference>
<dbReference type="InterPro" id="IPR011009">
    <property type="entry name" value="Kinase-like_dom_sf"/>
</dbReference>
<comment type="caution">
    <text evidence="1">The sequence shown here is derived from an EMBL/GenBank/DDBJ whole genome shotgun (WGS) entry which is preliminary data.</text>
</comment>
<sequence>MPRRQHWHDLPAGVRRGVERHTGKVSHAESLPDGATCEFAVTLHSSAGRVFCKGGPADGPGAWLYRKEARINPWLPDAAPRLRWTVERDGWLLLGFEYASGLYPSLEPGSPDLDAVADLLAALARELTPCPPVDVQPFTERWRGLVNPELVDGDTLLHTDMTPRNFLFGDRLRLVDWSAPCRGAAWIDTAFMLVRLIRAGHGPAAAERWAARIPAFADADAEAVTAFTDALVRLWDRMQRTAPASHRGPLLDAARQWHAHRLSRRPTAV</sequence>
<dbReference type="AlphaFoldDB" id="A0A9X0I7Z8"/>
<organism evidence="1 2">
    <name type="scientific">Micromonospora maris</name>
    <dbReference type="NCBI Taxonomy" id="1003110"/>
    <lineage>
        <taxon>Bacteria</taxon>
        <taxon>Bacillati</taxon>
        <taxon>Actinomycetota</taxon>
        <taxon>Actinomycetes</taxon>
        <taxon>Micromonosporales</taxon>
        <taxon>Micromonosporaceae</taxon>
        <taxon>Micromonospora</taxon>
    </lineage>
</organism>
<protein>
    <recommendedName>
        <fullName evidence="3">Aminoglycoside phosphotransferase</fullName>
    </recommendedName>
</protein>